<proteinExistence type="predicted"/>
<organism evidence="1">
    <name type="scientific">Rhizophora mucronata</name>
    <name type="common">Asiatic mangrove</name>
    <dbReference type="NCBI Taxonomy" id="61149"/>
    <lineage>
        <taxon>Eukaryota</taxon>
        <taxon>Viridiplantae</taxon>
        <taxon>Streptophyta</taxon>
        <taxon>Embryophyta</taxon>
        <taxon>Tracheophyta</taxon>
        <taxon>Spermatophyta</taxon>
        <taxon>Magnoliopsida</taxon>
        <taxon>eudicotyledons</taxon>
        <taxon>Gunneridae</taxon>
        <taxon>Pentapetalae</taxon>
        <taxon>rosids</taxon>
        <taxon>fabids</taxon>
        <taxon>Malpighiales</taxon>
        <taxon>Rhizophoraceae</taxon>
        <taxon>Rhizophora</taxon>
    </lineage>
</organism>
<name>A0A2P2PB97_RHIMU</name>
<dbReference type="EMBL" id="GGEC01071397">
    <property type="protein sequence ID" value="MBX51881.1"/>
    <property type="molecule type" value="Transcribed_RNA"/>
</dbReference>
<protein>
    <submittedName>
        <fullName evidence="1">Uncharacterized protein</fullName>
    </submittedName>
</protein>
<reference evidence="1" key="1">
    <citation type="submission" date="2018-02" db="EMBL/GenBank/DDBJ databases">
        <title>Rhizophora mucronata_Transcriptome.</title>
        <authorList>
            <person name="Meera S.P."/>
            <person name="Sreeshan A."/>
            <person name="Augustine A."/>
        </authorList>
    </citation>
    <scope>NUCLEOTIDE SEQUENCE</scope>
    <source>
        <tissue evidence="1">Leaf</tissue>
    </source>
</reference>
<sequence length="11" mass="1153">MASYLNLLGAT</sequence>
<accession>A0A2P2PB97</accession>
<evidence type="ECO:0000313" key="1">
    <source>
        <dbReference type="EMBL" id="MBX51881.1"/>
    </source>
</evidence>